<sequence length="396" mass="46847">MKRLVATFLGVISFFTAIFILNYSLEKKINKFYSDDISAIYGNTVKDKGVILQKQSINKNNLLMYGSSELGVDIQQNPTNFFPNKGNEFVVDIIGRGHCQSLKHGINFGALENKLNNRKGVFVVSLQWFTDSGVEPDKFLMNFSEIQFYNIMHNKQVKKETKKKICNRVYNLIKGDKNFEHISIYCKLYNSDNPIKNALLIGLKPYYKLKELIARTEDNIKSYELVMKYKDKNKSKSNNHLNDIQWNKEYDKAEKQGKEQANNNEFYIYNEYFNKYFKSKLRELKNGSQNTDILNSEEFEDLNLMLDICKDINFKPVFILMPTNGRWYDYIGVNKDKRAEFYKKVSNIIRKKGFEVYSYEEYEYEPYFMKDGMHLGWKGWLTVDETISKYYKKDRK</sequence>
<dbReference type="PIRSF" id="PIRSF021438">
    <property type="entry name" value="DltD"/>
    <property type="match status" value="1"/>
</dbReference>
<accession>A0A0S6UBB3</accession>
<dbReference type="HOGENOM" id="CLU_050505_1_0_9"/>
<dbReference type="AlphaFoldDB" id="A0A0S6UBB3"/>
<feature type="transmembrane region" description="Helical" evidence="2">
    <location>
        <begin position="6"/>
        <end position="25"/>
    </location>
</feature>
<name>A0A0S6UBB3_CLOBO</name>
<dbReference type="InterPro" id="IPR023896">
    <property type="entry name" value="LTA_DltD"/>
</dbReference>
<dbReference type="SUPFAM" id="SSF52266">
    <property type="entry name" value="SGNH hydrolase"/>
    <property type="match status" value="1"/>
</dbReference>
<protein>
    <recommendedName>
        <fullName evidence="1">Protein DltD</fullName>
    </recommendedName>
</protein>
<dbReference type="Proteomes" id="UP000054164">
    <property type="component" value="Unassembled WGS sequence"/>
</dbReference>
<gene>
    <name evidence="3" type="ORF">CBO05C_3249</name>
</gene>
<dbReference type="PANTHER" id="PTHR40039:SF1">
    <property type="entry name" value="PROTEIN DLTD"/>
    <property type="match status" value="1"/>
</dbReference>
<dbReference type="InterPro" id="IPR006998">
    <property type="entry name" value="DltD"/>
</dbReference>
<comment type="similarity">
    <text evidence="1">Belongs to the DltD family.</text>
</comment>
<dbReference type="GO" id="GO:0005886">
    <property type="term" value="C:plasma membrane"/>
    <property type="evidence" value="ECO:0007669"/>
    <property type="project" value="UniProtKB-UniRule"/>
</dbReference>
<dbReference type="Pfam" id="PF04914">
    <property type="entry name" value="DltD"/>
    <property type="match status" value="1"/>
</dbReference>
<keyword evidence="1" id="KW-1003">Cell membrane</keyword>
<evidence type="ECO:0000256" key="1">
    <source>
        <dbReference type="PIRNR" id="PIRNR021438"/>
    </source>
</evidence>
<evidence type="ECO:0000313" key="3">
    <source>
        <dbReference type="EMBL" id="GAE03559.1"/>
    </source>
</evidence>
<evidence type="ECO:0000256" key="2">
    <source>
        <dbReference type="SAM" id="Phobius"/>
    </source>
</evidence>
<dbReference type="RefSeq" id="WP_030036669.1">
    <property type="nucleotide sequence ID" value="NZ_DF384213.1"/>
</dbReference>
<keyword evidence="1 2" id="KW-0472">Membrane</keyword>
<dbReference type="UniPathway" id="UPA00556"/>
<reference evidence="3" key="1">
    <citation type="submission" date="2013-10" db="EMBL/GenBank/DDBJ databases">
        <title>Draft genome sequence of Clostridium botulinum type B strain Osaka05.</title>
        <authorList>
            <person name="Sakaguchi Y."/>
            <person name="Hosomi K."/>
            <person name="Uchiyama J."/>
            <person name="Ogura Y."/>
            <person name="Sakaguchi M."/>
            <person name="Kohda T."/>
            <person name="Mukamoto M."/>
            <person name="Misawa N."/>
            <person name="Matsuzaki S."/>
            <person name="Hayashi T."/>
            <person name="Kozaki S."/>
        </authorList>
    </citation>
    <scope>NUCLEOTIDE SEQUENCE</scope>
    <source>
        <strain evidence="3">Osaka05</strain>
    </source>
</reference>
<dbReference type="PANTHER" id="PTHR40039">
    <property type="entry name" value="PROTEIN DLTD"/>
    <property type="match status" value="1"/>
</dbReference>
<organism evidence="3">
    <name type="scientific">Clostridium botulinum B str. Osaka05</name>
    <dbReference type="NCBI Taxonomy" id="1407017"/>
    <lineage>
        <taxon>Bacteria</taxon>
        <taxon>Bacillati</taxon>
        <taxon>Bacillota</taxon>
        <taxon>Clostridia</taxon>
        <taxon>Eubacteriales</taxon>
        <taxon>Clostridiaceae</taxon>
        <taxon>Clostridium</taxon>
    </lineage>
</organism>
<dbReference type="NCBIfam" id="TIGR04092">
    <property type="entry name" value="LTA_DltD"/>
    <property type="match status" value="1"/>
</dbReference>
<keyword evidence="2" id="KW-0812">Transmembrane</keyword>
<dbReference type="GO" id="GO:0070395">
    <property type="term" value="P:lipoteichoic acid biosynthetic process"/>
    <property type="evidence" value="ECO:0007669"/>
    <property type="project" value="UniProtKB-UniRule"/>
</dbReference>
<dbReference type="EMBL" id="DF384213">
    <property type="protein sequence ID" value="GAE03559.1"/>
    <property type="molecule type" value="Genomic_DNA"/>
</dbReference>
<comment type="pathway">
    <text evidence="1">Cell wall biogenesis; lipoteichoic acid biosynthesis.</text>
</comment>
<proteinExistence type="inferred from homology"/>
<keyword evidence="2" id="KW-1133">Transmembrane helix</keyword>